<dbReference type="EMBL" id="QVQW01000108">
    <property type="protein sequence ID" value="RKU40347.1"/>
    <property type="molecule type" value="Genomic_DNA"/>
</dbReference>
<sequence>MGRKRKTPKPTQVQHPERPAPGGGGICEMLDLKRCHEFRLKFAFYAANSYIQRLKGHDIAIKKRIKRRFDDQMSELITEAMCLHYDKREEDFSLLHTEPLVFWARIQKQLQECESKSFVLHAYITPHTLIQFFKLLRASWKECAGLPFSKSSTSASALSMSILVAAFYKSEFPGYDGPDPNVVYGEWERRVVTADGCDVELEGRGRGTTDGVHMMEGETGRNVYDELVQAGWDDEEHDDDEEYHEHVAKDDLTDMVEGIEEMQVDVDQAGDGVVVPEDHGTGRFDLTKLSEALPQ</sequence>
<comment type="caution">
    <text evidence="2">The sequence shown here is derived from an EMBL/GenBank/DDBJ whole genome shotgun (WGS) entry which is preliminary data.</text>
</comment>
<feature type="region of interest" description="Disordered" evidence="1">
    <location>
        <begin position="267"/>
        <end position="295"/>
    </location>
</feature>
<feature type="compositionally biased region" description="Basic and acidic residues" evidence="1">
    <location>
        <begin position="276"/>
        <end position="288"/>
    </location>
</feature>
<evidence type="ECO:0000256" key="1">
    <source>
        <dbReference type="SAM" id="MobiDB-lite"/>
    </source>
</evidence>
<evidence type="ECO:0000313" key="3">
    <source>
        <dbReference type="Proteomes" id="UP000275385"/>
    </source>
</evidence>
<proteinExistence type="predicted"/>
<gene>
    <name evidence="2" type="ORF">DL546_000236</name>
</gene>
<dbReference type="AlphaFoldDB" id="A0A420XXH0"/>
<organism evidence="2 3">
    <name type="scientific">Coniochaeta pulveracea</name>
    <dbReference type="NCBI Taxonomy" id="177199"/>
    <lineage>
        <taxon>Eukaryota</taxon>
        <taxon>Fungi</taxon>
        <taxon>Dikarya</taxon>
        <taxon>Ascomycota</taxon>
        <taxon>Pezizomycotina</taxon>
        <taxon>Sordariomycetes</taxon>
        <taxon>Sordariomycetidae</taxon>
        <taxon>Coniochaetales</taxon>
        <taxon>Coniochaetaceae</taxon>
        <taxon>Coniochaeta</taxon>
    </lineage>
</organism>
<protein>
    <submittedName>
        <fullName evidence="2">Uncharacterized protein</fullName>
    </submittedName>
</protein>
<name>A0A420XXH0_9PEZI</name>
<evidence type="ECO:0000313" key="2">
    <source>
        <dbReference type="EMBL" id="RKU40347.1"/>
    </source>
</evidence>
<dbReference type="Proteomes" id="UP000275385">
    <property type="component" value="Unassembled WGS sequence"/>
</dbReference>
<accession>A0A420XXH0</accession>
<reference evidence="2 3" key="1">
    <citation type="submission" date="2018-08" db="EMBL/GenBank/DDBJ databases">
        <title>Draft genome of the lignicolous fungus Coniochaeta pulveracea.</title>
        <authorList>
            <person name="Borstlap C.J."/>
            <person name="De Witt R.N."/>
            <person name="Botha A."/>
            <person name="Volschenk H."/>
        </authorList>
    </citation>
    <scope>NUCLEOTIDE SEQUENCE [LARGE SCALE GENOMIC DNA]</scope>
    <source>
        <strain evidence="2 3">CAB683</strain>
    </source>
</reference>
<keyword evidence="3" id="KW-1185">Reference proteome</keyword>
<feature type="region of interest" description="Disordered" evidence="1">
    <location>
        <begin position="1"/>
        <end position="22"/>
    </location>
</feature>